<comment type="caution">
    <text evidence="1">The sequence shown here is derived from an EMBL/GenBank/DDBJ whole genome shotgun (WGS) entry which is preliminary data.</text>
</comment>
<protein>
    <submittedName>
        <fullName evidence="1">Autophagy-related protein 18a</fullName>
    </submittedName>
</protein>
<sequence length="277" mass="29433">MGHDELGLLRPVVLHPHLPFLAPGAHQHERPLLLRDLAQAPRVRNRLDLVHQLQVREVVDEDLVVEDDDDAVAAEADGADLGAKEEVADAAGLVVVPDHDLVCGVAGVGAAADEDDDVAAEEHGDDADAAAGVAELAAENLAERVAAEDPEPVASASGEAAVVLVERQVEKLRRPRLSRRRRDDRRVGSGFGFGLRFVIGFGSVGRFRGDGGTVVFFLLFLFEGGIGVRVWPRDGEGGHGGRGGGGGVYWGFLWNFGGKIDQGHSGVEGILWSDMIQ</sequence>
<evidence type="ECO:0000313" key="1">
    <source>
        <dbReference type="EMBL" id="KAJ6817111.1"/>
    </source>
</evidence>
<gene>
    <name evidence="1" type="ORF">M6B38_413245</name>
</gene>
<organism evidence="1 2">
    <name type="scientific">Iris pallida</name>
    <name type="common">Sweet iris</name>
    <dbReference type="NCBI Taxonomy" id="29817"/>
    <lineage>
        <taxon>Eukaryota</taxon>
        <taxon>Viridiplantae</taxon>
        <taxon>Streptophyta</taxon>
        <taxon>Embryophyta</taxon>
        <taxon>Tracheophyta</taxon>
        <taxon>Spermatophyta</taxon>
        <taxon>Magnoliopsida</taxon>
        <taxon>Liliopsida</taxon>
        <taxon>Asparagales</taxon>
        <taxon>Iridaceae</taxon>
        <taxon>Iridoideae</taxon>
        <taxon>Irideae</taxon>
        <taxon>Iris</taxon>
    </lineage>
</organism>
<dbReference type="Proteomes" id="UP001140949">
    <property type="component" value="Unassembled WGS sequence"/>
</dbReference>
<reference evidence="1" key="1">
    <citation type="journal article" date="2023" name="GigaByte">
        <title>Genome assembly of the bearded iris, Iris pallida Lam.</title>
        <authorList>
            <person name="Bruccoleri R.E."/>
            <person name="Oakeley E.J."/>
            <person name="Faust A.M.E."/>
            <person name="Altorfer M."/>
            <person name="Dessus-Babus S."/>
            <person name="Burckhardt D."/>
            <person name="Oertli M."/>
            <person name="Naumann U."/>
            <person name="Petersen F."/>
            <person name="Wong J."/>
        </authorList>
    </citation>
    <scope>NUCLEOTIDE SEQUENCE</scope>
    <source>
        <strain evidence="1">GSM-AAB239-AS_SAM_17_03QT</strain>
    </source>
</reference>
<keyword evidence="2" id="KW-1185">Reference proteome</keyword>
<reference evidence="1" key="2">
    <citation type="submission" date="2023-04" db="EMBL/GenBank/DDBJ databases">
        <authorList>
            <person name="Bruccoleri R.E."/>
            <person name="Oakeley E.J."/>
            <person name="Faust A.-M."/>
            <person name="Dessus-Babus S."/>
            <person name="Altorfer M."/>
            <person name="Burckhardt D."/>
            <person name="Oertli M."/>
            <person name="Naumann U."/>
            <person name="Petersen F."/>
            <person name="Wong J."/>
        </authorList>
    </citation>
    <scope>NUCLEOTIDE SEQUENCE</scope>
    <source>
        <strain evidence="1">GSM-AAB239-AS_SAM_17_03QT</strain>
        <tissue evidence="1">Leaf</tissue>
    </source>
</reference>
<proteinExistence type="predicted"/>
<accession>A0AAX6FMD0</accession>
<evidence type="ECO:0000313" key="2">
    <source>
        <dbReference type="Proteomes" id="UP001140949"/>
    </source>
</evidence>
<name>A0AAX6FMD0_IRIPA</name>
<dbReference type="AlphaFoldDB" id="A0AAX6FMD0"/>
<dbReference type="EMBL" id="JANAVB010027998">
    <property type="protein sequence ID" value="KAJ6817111.1"/>
    <property type="molecule type" value="Genomic_DNA"/>
</dbReference>